<dbReference type="PATRIC" id="fig|1423750.3.peg.32"/>
<gene>
    <name evidence="2" type="ORF">FC89_GL000032</name>
</gene>
<dbReference type="InterPro" id="IPR027417">
    <property type="entry name" value="P-loop_NTPase"/>
</dbReference>
<dbReference type="InterPro" id="IPR030378">
    <property type="entry name" value="G_CP_dom"/>
</dbReference>
<dbReference type="Pfam" id="PF01926">
    <property type="entry name" value="MMR_HSR1"/>
    <property type="match status" value="1"/>
</dbReference>
<dbReference type="InterPro" id="IPR048422">
    <property type="entry name" value="NOA1/YqeH-like_C"/>
</dbReference>
<dbReference type="NCBIfam" id="TIGR03597">
    <property type="entry name" value="GTPase_YqeH"/>
    <property type="match status" value="1"/>
</dbReference>
<dbReference type="InterPro" id="IPR006073">
    <property type="entry name" value="GTP-bd"/>
</dbReference>
<dbReference type="CDD" id="cd01855">
    <property type="entry name" value="YqeH"/>
    <property type="match status" value="1"/>
</dbReference>
<dbReference type="RefSeq" id="WP_057870840.1">
    <property type="nucleotide sequence ID" value="NZ_AZGB01000005.1"/>
</dbReference>
<dbReference type="Proteomes" id="UP000051451">
    <property type="component" value="Unassembled WGS sequence"/>
</dbReference>
<evidence type="ECO:0000313" key="3">
    <source>
        <dbReference type="Proteomes" id="UP000051451"/>
    </source>
</evidence>
<dbReference type="GO" id="GO:0005525">
    <property type="term" value="F:GTP binding"/>
    <property type="evidence" value="ECO:0007669"/>
    <property type="project" value="InterPro"/>
</dbReference>
<dbReference type="InterPro" id="IPR050896">
    <property type="entry name" value="Mito_lipid_metab_GTPase"/>
</dbReference>
<dbReference type="STRING" id="1423750.FC89_GL000032"/>
<reference evidence="2 3" key="1">
    <citation type="journal article" date="2015" name="Genome Announc.">
        <title>Expanding the biotechnology potential of lactobacilli through comparative genomics of 213 strains and associated genera.</title>
        <authorList>
            <person name="Sun Z."/>
            <person name="Harris H.M."/>
            <person name="McCann A."/>
            <person name="Guo C."/>
            <person name="Argimon S."/>
            <person name="Zhang W."/>
            <person name="Yang X."/>
            <person name="Jeffery I.B."/>
            <person name="Cooney J.C."/>
            <person name="Kagawa T.F."/>
            <person name="Liu W."/>
            <person name="Song Y."/>
            <person name="Salvetti E."/>
            <person name="Wrobel A."/>
            <person name="Rasinkangas P."/>
            <person name="Parkhill J."/>
            <person name="Rea M.C."/>
            <person name="O'Sullivan O."/>
            <person name="Ritari J."/>
            <person name="Douillard F.P."/>
            <person name="Paul Ross R."/>
            <person name="Yang R."/>
            <person name="Briner A.E."/>
            <person name="Felis G.E."/>
            <person name="de Vos W.M."/>
            <person name="Barrangou R."/>
            <person name="Klaenhammer T.R."/>
            <person name="Caufield P.W."/>
            <person name="Cui Y."/>
            <person name="Zhang H."/>
            <person name="O'Toole P.W."/>
        </authorList>
    </citation>
    <scope>NUCLEOTIDE SEQUENCE [LARGE SCALE GENOMIC DNA]</scope>
    <source>
        <strain evidence="2 3">DSM 18630</strain>
    </source>
</reference>
<accession>A0A0R1VPA2</accession>
<feature type="domain" description="CP-type G" evidence="1">
    <location>
        <begin position="67"/>
        <end position="230"/>
    </location>
</feature>
<dbReference type="GeneID" id="98318099"/>
<dbReference type="Pfam" id="PF21516">
    <property type="entry name" value="YqeH-like_C"/>
    <property type="match status" value="1"/>
</dbReference>
<dbReference type="OrthoDB" id="9773841at2"/>
<dbReference type="SUPFAM" id="SSF52540">
    <property type="entry name" value="P-loop containing nucleoside triphosphate hydrolases"/>
    <property type="match status" value="1"/>
</dbReference>
<dbReference type="InterPro" id="IPR019988">
    <property type="entry name" value="GTP-bd_ribosome_bgen_YqeH"/>
</dbReference>
<dbReference type="PANTHER" id="PTHR46434">
    <property type="entry name" value="GENETIC INTERACTOR OF PROHIBITINS 3, MITOCHONDRIAL"/>
    <property type="match status" value="1"/>
</dbReference>
<evidence type="ECO:0000259" key="1">
    <source>
        <dbReference type="PROSITE" id="PS51721"/>
    </source>
</evidence>
<dbReference type="PROSITE" id="PS51721">
    <property type="entry name" value="G_CP"/>
    <property type="match status" value="1"/>
</dbReference>
<name>A0A0R1VPA2_9LACO</name>
<proteinExistence type="predicted"/>
<evidence type="ECO:0000313" key="2">
    <source>
        <dbReference type="EMBL" id="KRM07594.1"/>
    </source>
</evidence>
<organism evidence="2 3">
    <name type="scientific">Liquorilactobacillus ghanensis DSM 18630</name>
    <dbReference type="NCBI Taxonomy" id="1423750"/>
    <lineage>
        <taxon>Bacteria</taxon>
        <taxon>Bacillati</taxon>
        <taxon>Bacillota</taxon>
        <taxon>Bacilli</taxon>
        <taxon>Lactobacillales</taxon>
        <taxon>Lactobacillaceae</taxon>
        <taxon>Liquorilactobacillus</taxon>
    </lineage>
</organism>
<dbReference type="Gene3D" id="3.40.50.300">
    <property type="entry name" value="P-loop containing nucleotide triphosphate hydrolases"/>
    <property type="match status" value="1"/>
</dbReference>
<sequence length="372" mass="41097">MVAKAQYCIGCGVKLQTTDPQGLGFVPENVLEKSIAAGNNELYCQRCFRLRHYNEMLPVSLTNDDFLQILTKVGQQQALVVNVVDIFDFNGSVLASLPRFVGDNPIILVGNKADLLPKSLKRTKIKEWLRQRAYEIGLHPVAVVLISAAKNLGIDDLLTQINNYRQKRDVCVVGVTNVGKSTLINRLVARSGGNDDLLTVSRFPGTTLDIIKLPLDDGGNLWDTPGIVQTKQLTNRLSPKELKYVQPASELKPKTYQLNSNQTLFLGGLARFDYLSSESKSVVVYLSNRLLIHRTKTANADSFFERHLGGLLQPPFEQNTAEFAHPKRHIFKAEQKSDIVLAGLGWITVSANTTVAIWTAAGVGVSIRKAMI</sequence>
<comment type="caution">
    <text evidence="2">The sequence shown here is derived from an EMBL/GenBank/DDBJ whole genome shotgun (WGS) entry which is preliminary data.</text>
</comment>
<dbReference type="PANTHER" id="PTHR46434:SF1">
    <property type="entry name" value="GENETIC INTERACTOR OF PROHIBITINS 3, MITOCHONDRIAL"/>
    <property type="match status" value="1"/>
</dbReference>
<dbReference type="EMBL" id="AZGB01000005">
    <property type="protein sequence ID" value="KRM07594.1"/>
    <property type="molecule type" value="Genomic_DNA"/>
</dbReference>
<keyword evidence="3" id="KW-1185">Reference proteome</keyword>
<dbReference type="AlphaFoldDB" id="A0A0R1VPA2"/>
<protein>
    <submittedName>
        <fullName evidence="2">GTP-binding protein</fullName>
    </submittedName>
</protein>